<gene>
    <name evidence="7" type="ORF">A7L45_02605</name>
</gene>
<accession>A0A1J0GCM3</accession>
<feature type="transmembrane region" description="Helical" evidence="6">
    <location>
        <begin position="7"/>
        <end position="24"/>
    </location>
</feature>
<feature type="transmembrane region" description="Helical" evidence="6">
    <location>
        <begin position="85"/>
        <end position="107"/>
    </location>
</feature>
<keyword evidence="4 6" id="KW-1133">Transmembrane helix</keyword>
<reference evidence="8" key="1">
    <citation type="journal article" date="2016" name="Front. Microbiol.">
        <title>Complete Genome Sequence of Clostridium estertheticum DSM 8809, a Microbe Identified in Spoiled Vacuum Packed Beef.</title>
        <authorList>
            <person name="Yu Z."/>
            <person name="Gunn L."/>
            <person name="Brennan E."/>
            <person name="Reid R."/>
            <person name="Wall P.G."/>
            <person name="Gaora O.P."/>
            <person name="Hurley D."/>
            <person name="Bolton D."/>
            <person name="Fanning S."/>
        </authorList>
    </citation>
    <scope>NUCLEOTIDE SEQUENCE [LARGE SCALE GENOMIC DNA]</scope>
    <source>
        <strain evidence="8">DSM 8809</strain>
    </source>
</reference>
<dbReference type="EMBL" id="CP015756">
    <property type="protein sequence ID" value="APC39035.1"/>
    <property type="molecule type" value="Genomic_DNA"/>
</dbReference>
<dbReference type="KEGG" id="ceu:A7L45_02605"/>
<dbReference type="RefSeq" id="WP_071611332.1">
    <property type="nucleotide sequence ID" value="NZ_CP015756.1"/>
</dbReference>
<keyword evidence="3 6" id="KW-0812">Transmembrane</keyword>
<dbReference type="AlphaFoldDB" id="A0A1J0GCM3"/>
<dbReference type="Proteomes" id="UP000182569">
    <property type="component" value="Chromosome"/>
</dbReference>
<evidence type="ECO:0000313" key="8">
    <source>
        <dbReference type="Proteomes" id="UP000182569"/>
    </source>
</evidence>
<keyword evidence="8" id="KW-1185">Reference proteome</keyword>
<comment type="subcellular location">
    <subcellularLocation>
        <location evidence="1">Cell membrane</location>
        <topology evidence="1">Multi-pass membrane protein</topology>
    </subcellularLocation>
</comment>
<organism evidence="7 8">
    <name type="scientific">Clostridium estertheticum subsp. estertheticum</name>
    <dbReference type="NCBI Taxonomy" id="1552"/>
    <lineage>
        <taxon>Bacteria</taxon>
        <taxon>Bacillati</taxon>
        <taxon>Bacillota</taxon>
        <taxon>Clostridia</taxon>
        <taxon>Eubacteriales</taxon>
        <taxon>Clostridiaceae</taxon>
        <taxon>Clostridium</taxon>
    </lineage>
</organism>
<keyword evidence="2" id="KW-1003">Cell membrane</keyword>
<evidence type="ECO:0000256" key="3">
    <source>
        <dbReference type="ARBA" id="ARBA00022692"/>
    </source>
</evidence>
<sequence>MRYLRQLMIVLIPYVLGTVLQLTLKLPIPGSVIGLILLFLGLQIGIVKIEMIEELCEFLLSNMSFLFIPAGVGLMTAFGVLKGKWIPFMVIVIFSTCVVWIVTALVVKILRKGRLHE</sequence>
<dbReference type="Pfam" id="PF03788">
    <property type="entry name" value="LrgA"/>
    <property type="match status" value="1"/>
</dbReference>
<evidence type="ECO:0000256" key="2">
    <source>
        <dbReference type="ARBA" id="ARBA00022475"/>
    </source>
</evidence>
<dbReference type="STRING" id="1552.A7L45_02605"/>
<keyword evidence="5 6" id="KW-0472">Membrane</keyword>
<dbReference type="OrthoDB" id="3176438at2"/>
<evidence type="ECO:0000256" key="4">
    <source>
        <dbReference type="ARBA" id="ARBA00022989"/>
    </source>
</evidence>
<dbReference type="PANTHER" id="PTHR33931">
    <property type="entry name" value="HOLIN-LIKE PROTEIN CIDA-RELATED"/>
    <property type="match status" value="1"/>
</dbReference>
<evidence type="ECO:0000313" key="7">
    <source>
        <dbReference type="EMBL" id="APC39035.1"/>
    </source>
</evidence>
<evidence type="ECO:0000256" key="6">
    <source>
        <dbReference type="SAM" id="Phobius"/>
    </source>
</evidence>
<proteinExistence type="predicted"/>
<protein>
    <submittedName>
        <fullName evidence="7">Murein hydrolase transporter LrgA</fullName>
    </submittedName>
</protein>
<dbReference type="InterPro" id="IPR005538">
    <property type="entry name" value="LrgA/CidA"/>
</dbReference>
<name>A0A1J0GCM3_9CLOT</name>
<feature type="transmembrane region" description="Helical" evidence="6">
    <location>
        <begin position="30"/>
        <end position="47"/>
    </location>
</feature>
<dbReference type="PANTHER" id="PTHR33931:SF2">
    <property type="entry name" value="HOLIN-LIKE PROTEIN CIDA"/>
    <property type="match status" value="1"/>
</dbReference>
<keyword evidence="7" id="KW-0378">Hydrolase</keyword>
<evidence type="ECO:0000256" key="5">
    <source>
        <dbReference type="ARBA" id="ARBA00023136"/>
    </source>
</evidence>
<dbReference type="GO" id="GO:0016787">
    <property type="term" value="F:hydrolase activity"/>
    <property type="evidence" value="ECO:0007669"/>
    <property type="project" value="UniProtKB-KW"/>
</dbReference>
<dbReference type="GO" id="GO:0005886">
    <property type="term" value="C:plasma membrane"/>
    <property type="evidence" value="ECO:0007669"/>
    <property type="project" value="UniProtKB-SubCell"/>
</dbReference>
<feature type="transmembrane region" description="Helical" evidence="6">
    <location>
        <begin position="59"/>
        <end position="79"/>
    </location>
</feature>
<evidence type="ECO:0000256" key="1">
    <source>
        <dbReference type="ARBA" id="ARBA00004651"/>
    </source>
</evidence>